<dbReference type="InterPro" id="IPR000792">
    <property type="entry name" value="Tscrpt_reg_LuxR_C"/>
</dbReference>
<dbReference type="CDD" id="cd17535">
    <property type="entry name" value="REC_NarL-like"/>
    <property type="match status" value="1"/>
</dbReference>
<dbReference type="CDD" id="cd06170">
    <property type="entry name" value="LuxR_C_like"/>
    <property type="match status" value="1"/>
</dbReference>
<dbReference type="InterPro" id="IPR016032">
    <property type="entry name" value="Sig_transdc_resp-reg_C-effctor"/>
</dbReference>
<sequence length="216" mass="22963">MRIMLCDDSALFRHGVALLLQTVGVEVAGQAGNLAELHELLATDVPDAVILDIRMPPTFTDEGLAGAADLRAAHPGLGLLVLSTYAESAYARQLLEIGPSGVGYLLKDRVDDAATVRDALSRVIAGESVIDSEIVSRLFTRRTAVSGLDSLTEREQSVLTLMAEGRSNVAISRRLHLGVKTVETHIAAIFGKLGLEPGADDNRRVLAVLTWVQSGG</sequence>
<feature type="domain" description="Response regulatory" evidence="7">
    <location>
        <begin position="2"/>
        <end position="122"/>
    </location>
</feature>
<dbReference type="InterPro" id="IPR011006">
    <property type="entry name" value="CheY-like_superfamily"/>
</dbReference>
<dbReference type="SUPFAM" id="SSF52172">
    <property type="entry name" value="CheY-like"/>
    <property type="match status" value="1"/>
</dbReference>
<name>A0A7W0CEG3_9ACTN</name>
<dbReference type="InterPro" id="IPR001789">
    <property type="entry name" value="Sig_transdc_resp-reg_receiver"/>
</dbReference>
<dbReference type="Gene3D" id="3.40.50.2300">
    <property type="match status" value="1"/>
</dbReference>
<dbReference type="PROSITE" id="PS00622">
    <property type="entry name" value="HTH_LUXR_1"/>
    <property type="match status" value="1"/>
</dbReference>
<evidence type="ECO:0000313" key="9">
    <source>
        <dbReference type="Proteomes" id="UP000530928"/>
    </source>
</evidence>
<dbReference type="PROSITE" id="PS50043">
    <property type="entry name" value="HTH_LUXR_2"/>
    <property type="match status" value="1"/>
</dbReference>
<dbReference type="SUPFAM" id="SSF46894">
    <property type="entry name" value="C-terminal effector domain of the bipartite response regulators"/>
    <property type="match status" value="1"/>
</dbReference>
<dbReference type="PANTHER" id="PTHR43214">
    <property type="entry name" value="TWO-COMPONENT RESPONSE REGULATOR"/>
    <property type="match status" value="1"/>
</dbReference>
<gene>
    <name evidence="8" type="ORF">HNR30_001013</name>
</gene>
<keyword evidence="2" id="KW-0805">Transcription regulation</keyword>
<evidence type="ECO:0000256" key="5">
    <source>
        <dbReference type="PROSITE-ProRule" id="PRU00169"/>
    </source>
</evidence>
<evidence type="ECO:0000256" key="3">
    <source>
        <dbReference type="ARBA" id="ARBA00023125"/>
    </source>
</evidence>
<dbReference type="GO" id="GO:0003677">
    <property type="term" value="F:DNA binding"/>
    <property type="evidence" value="ECO:0007669"/>
    <property type="project" value="UniProtKB-KW"/>
</dbReference>
<dbReference type="Pfam" id="PF00072">
    <property type="entry name" value="Response_reg"/>
    <property type="match status" value="1"/>
</dbReference>
<dbReference type="SMART" id="SM00448">
    <property type="entry name" value="REC"/>
    <property type="match status" value="1"/>
</dbReference>
<dbReference type="EMBL" id="JACDUR010000001">
    <property type="protein sequence ID" value="MBA2889678.1"/>
    <property type="molecule type" value="Genomic_DNA"/>
</dbReference>
<feature type="modified residue" description="4-aspartylphosphate" evidence="5">
    <location>
        <position position="52"/>
    </location>
</feature>
<evidence type="ECO:0000259" key="6">
    <source>
        <dbReference type="PROSITE" id="PS50043"/>
    </source>
</evidence>
<evidence type="ECO:0000256" key="1">
    <source>
        <dbReference type="ARBA" id="ARBA00022553"/>
    </source>
</evidence>
<dbReference type="Proteomes" id="UP000530928">
    <property type="component" value="Unassembled WGS sequence"/>
</dbReference>
<keyword evidence="1 5" id="KW-0597">Phosphoprotein</keyword>
<comment type="caution">
    <text evidence="8">The sequence shown here is derived from an EMBL/GenBank/DDBJ whole genome shotgun (WGS) entry which is preliminary data.</text>
</comment>
<feature type="domain" description="HTH luxR-type" evidence="6">
    <location>
        <begin position="144"/>
        <end position="214"/>
    </location>
</feature>
<dbReference type="InterPro" id="IPR058245">
    <property type="entry name" value="NreC/VraR/RcsB-like_REC"/>
</dbReference>
<dbReference type="Pfam" id="PF00196">
    <property type="entry name" value="GerE"/>
    <property type="match status" value="1"/>
</dbReference>
<reference evidence="8 9" key="1">
    <citation type="submission" date="2020-07" db="EMBL/GenBank/DDBJ databases">
        <title>Genomic Encyclopedia of Type Strains, Phase IV (KMG-IV): sequencing the most valuable type-strain genomes for metagenomic binning, comparative biology and taxonomic classification.</title>
        <authorList>
            <person name="Goeker M."/>
        </authorList>
    </citation>
    <scope>NUCLEOTIDE SEQUENCE [LARGE SCALE GENOMIC DNA]</scope>
    <source>
        <strain evidence="8 9">DSM 45533</strain>
    </source>
</reference>
<dbReference type="GO" id="GO:0006355">
    <property type="term" value="P:regulation of DNA-templated transcription"/>
    <property type="evidence" value="ECO:0007669"/>
    <property type="project" value="InterPro"/>
</dbReference>
<dbReference type="GO" id="GO:0000160">
    <property type="term" value="P:phosphorelay signal transduction system"/>
    <property type="evidence" value="ECO:0007669"/>
    <property type="project" value="InterPro"/>
</dbReference>
<keyword evidence="4" id="KW-0804">Transcription</keyword>
<dbReference type="PRINTS" id="PR00038">
    <property type="entry name" value="HTHLUXR"/>
</dbReference>
<organism evidence="8 9">
    <name type="scientific">Nonomuraea soli</name>
    <dbReference type="NCBI Taxonomy" id="1032476"/>
    <lineage>
        <taxon>Bacteria</taxon>
        <taxon>Bacillati</taxon>
        <taxon>Actinomycetota</taxon>
        <taxon>Actinomycetes</taxon>
        <taxon>Streptosporangiales</taxon>
        <taxon>Streptosporangiaceae</taxon>
        <taxon>Nonomuraea</taxon>
    </lineage>
</organism>
<dbReference type="PROSITE" id="PS50110">
    <property type="entry name" value="RESPONSE_REGULATORY"/>
    <property type="match status" value="1"/>
</dbReference>
<protein>
    <submittedName>
        <fullName evidence="8">DNA-binding NarL/FixJ family response regulator</fullName>
    </submittedName>
</protein>
<dbReference type="SMART" id="SM00421">
    <property type="entry name" value="HTH_LUXR"/>
    <property type="match status" value="1"/>
</dbReference>
<evidence type="ECO:0000256" key="4">
    <source>
        <dbReference type="ARBA" id="ARBA00023163"/>
    </source>
</evidence>
<evidence type="ECO:0000313" key="8">
    <source>
        <dbReference type="EMBL" id="MBA2889678.1"/>
    </source>
</evidence>
<evidence type="ECO:0000259" key="7">
    <source>
        <dbReference type="PROSITE" id="PS50110"/>
    </source>
</evidence>
<proteinExistence type="predicted"/>
<dbReference type="InterPro" id="IPR039420">
    <property type="entry name" value="WalR-like"/>
</dbReference>
<keyword evidence="9" id="KW-1185">Reference proteome</keyword>
<accession>A0A7W0CEG3</accession>
<dbReference type="AlphaFoldDB" id="A0A7W0CEG3"/>
<keyword evidence="3 8" id="KW-0238">DNA-binding</keyword>
<dbReference type="RefSeq" id="WP_181608444.1">
    <property type="nucleotide sequence ID" value="NZ_BAABAM010000001.1"/>
</dbReference>
<dbReference type="PANTHER" id="PTHR43214:SF24">
    <property type="entry name" value="TRANSCRIPTIONAL REGULATORY PROTEIN NARL-RELATED"/>
    <property type="match status" value="1"/>
</dbReference>
<evidence type="ECO:0000256" key="2">
    <source>
        <dbReference type="ARBA" id="ARBA00023015"/>
    </source>
</evidence>